<dbReference type="InterPro" id="IPR029044">
    <property type="entry name" value="Nucleotide-diphossugar_trans"/>
</dbReference>
<dbReference type="RefSeq" id="WP_047535507.1">
    <property type="nucleotide sequence ID" value="NZ_BMOP01000001.1"/>
</dbReference>
<dbReference type="Pfam" id="PF00483">
    <property type="entry name" value="NTP_transferase"/>
    <property type="match status" value="1"/>
</dbReference>
<dbReference type="EMBL" id="JASGOQ010000001">
    <property type="protein sequence ID" value="MDV5391347.1"/>
    <property type="molecule type" value="Genomic_DNA"/>
</dbReference>
<evidence type="ECO:0000313" key="4">
    <source>
        <dbReference type="EMBL" id="MDV5391347.1"/>
    </source>
</evidence>
<dbReference type="Gene3D" id="3.90.550.10">
    <property type="entry name" value="Spore Coat Polysaccharide Biosynthesis Protein SpsA, Chain A"/>
    <property type="match status" value="1"/>
</dbReference>
<keyword evidence="1" id="KW-0808">Transferase</keyword>
<evidence type="ECO:0000256" key="1">
    <source>
        <dbReference type="ARBA" id="ARBA00022679"/>
    </source>
</evidence>
<evidence type="ECO:0000256" key="2">
    <source>
        <dbReference type="ARBA" id="ARBA00022695"/>
    </source>
</evidence>
<dbReference type="SUPFAM" id="SSF53448">
    <property type="entry name" value="Nucleotide-diphospho-sugar transferases"/>
    <property type="match status" value="1"/>
</dbReference>
<dbReference type="PANTHER" id="PTHR43584:SF8">
    <property type="entry name" value="N-ACETYLMURAMATE ALPHA-1-PHOSPHATE URIDYLYLTRANSFERASE"/>
    <property type="match status" value="1"/>
</dbReference>
<name>A0AAE4PZ26_9GAMM</name>
<reference evidence="4" key="1">
    <citation type="submission" date="2023-05" db="EMBL/GenBank/DDBJ databases">
        <title>Colonisation of extended spectrum b-lactamase- and carbapenemase-producing bacteria on hospital surfaces from low- and middle-income countries.</title>
        <authorList>
            <person name="Nieto-Rosado M."/>
            <person name="Sands K."/>
            <person name="Iregbu K."/>
            <person name="Zahra R."/>
            <person name="Mazarati J.B."/>
            <person name="Mehtar S."/>
            <person name="Barnards-Group B."/>
            <person name="Walsh T.R."/>
        </authorList>
    </citation>
    <scope>NUCLEOTIDE SEQUENCE</scope>
    <source>
        <strain evidence="4">PP-E493</strain>
    </source>
</reference>
<accession>A0AAE4PZ26</accession>
<dbReference type="NCBIfam" id="NF045761">
    <property type="entry name" value="NAMPUrTaseMurU"/>
    <property type="match status" value="1"/>
</dbReference>
<dbReference type="InterPro" id="IPR050065">
    <property type="entry name" value="GlmU-like"/>
</dbReference>
<keyword evidence="2" id="KW-0548">Nucleotidyltransferase</keyword>
<dbReference type="Proteomes" id="UP001187859">
    <property type="component" value="Unassembled WGS sequence"/>
</dbReference>
<dbReference type="GO" id="GO:0016779">
    <property type="term" value="F:nucleotidyltransferase activity"/>
    <property type="evidence" value="ECO:0007669"/>
    <property type="project" value="UniProtKB-KW"/>
</dbReference>
<proteinExistence type="predicted"/>
<evidence type="ECO:0000313" key="5">
    <source>
        <dbReference type="Proteomes" id="UP001187859"/>
    </source>
</evidence>
<dbReference type="CDD" id="cd06422">
    <property type="entry name" value="NTP_transferase_like_1"/>
    <property type="match status" value="1"/>
</dbReference>
<dbReference type="InterPro" id="IPR054790">
    <property type="entry name" value="MurU"/>
</dbReference>
<dbReference type="AlphaFoldDB" id="A0AAE4PZ26"/>
<evidence type="ECO:0000259" key="3">
    <source>
        <dbReference type="Pfam" id="PF00483"/>
    </source>
</evidence>
<sequence length="223" mass="23659">MKAMILAAGRGERLRPLTDSLPKPLVPVLGKPLIVYHIEKLAAAGIVDIVINHAWLGHKLVETLGDGHAFGVKIQYSAEASALETGGGIKQALPLLMTDGDSDAPFLVLNGDVFIDALPTIVPLADTALAHLWLVPNPEQHPNGDFALEQGLVREQGEQKYTFSGMGLYRPSLFDGTPDGAFALGPLLRAKMADGLITGAHFNGLWCDVGTIARLQALESALA</sequence>
<dbReference type="PANTHER" id="PTHR43584">
    <property type="entry name" value="NUCLEOTIDYL TRANSFERASE"/>
    <property type="match status" value="1"/>
</dbReference>
<feature type="domain" description="Nucleotidyl transferase" evidence="3">
    <location>
        <begin position="2"/>
        <end position="128"/>
    </location>
</feature>
<dbReference type="InterPro" id="IPR005835">
    <property type="entry name" value="NTP_transferase_dom"/>
</dbReference>
<protein>
    <submittedName>
        <fullName evidence="4">Nucleotidyltransferase family protein</fullName>
    </submittedName>
</protein>
<gene>
    <name evidence="4" type="ORF">QM089_14115</name>
</gene>
<comment type="caution">
    <text evidence="4">The sequence shown here is derived from an EMBL/GenBank/DDBJ whole genome shotgun (WGS) entry which is preliminary data.</text>
</comment>
<organism evidence="4 5">
    <name type="scientific">Shewanella xiamenensis</name>
    <dbReference type="NCBI Taxonomy" id="332186"/>
    <lineage>
        <taxon>Bacteria</taxon>
        <taxon>Pseudomonadati</taxon>
        <taxon>Pseudomonadota</taxon>
        <taxon>Gammaproteobacteria</taxon>
        <taxon>Alteromonadales</taxon>
        <taxon>Shewanellaceae</taxon>
        <taxon>Shewanella</taxon>
    </lineage>
</organism>